<reference evidence="2 3" key="1">
    <citation type="journal article" date="2020" name="Microorganisms">
        <title>Osmotic Adaptation and Compatible Solute Biosynthesis of Phototrophic Bacteria as Revealed from Genome Analyses.</title>
        <authorList>
            <person name="Imhoff J.F."/>
            <person name="Rahn T."/>
            <person name="Kunzel S."/>
            <person name="Keller A."/>
            <person name="Neulinger S.C."/>
        </authorList>
    </citation>
    <scope>NUCLEOTIDE SEQUENCE [LARGE SCALE GENOMIC DNA]</scope>
    <source>
        <strain evidence="2 3">DSM 9895</strain>
    </source>
</reference>
<keyword evidence="3" id="KW-1185">Reference proteome</keyword>
<gene>
    <name evidence="2" type="ORF">CKO28_13400</name>
</gene>
<organism evidence="2 3">
    <name type="scientific">Rhodovibrio sodomensis</name>
    <dbReference type="NCBI Taxonomy" id="1088"/>
    <lineage>
        <taxon>Bacteria</taxon>
        <taxon>Pseudomonadati</taxon>
        <taxon>Pseudomonadota</taxon>
        <taxon>Alphaproteobacteria</taxon>
        <taxon>Rhodospirillales</taxon>
        <taxon>Rhodovibrionaceae</taxon>
        <taxon>Rhodovibrio</taxon>
    </lineage>
</organism>
<feature type="region of interest" description="Disordered" evidence="1">
    <location>
        <begin position="1"/>
        <end position="26"/>
    </location>
</feature>
<comment type="caution">
    <text evidence="2">The sequence shown here is derived from an EMBL/GenBank/DDBJ whole genome shotgun (WGS) entry which is preliminary data.</text>
</comment>
<evidence type="ECO:0000313" key="3">
    <source>
        <dbReference type="Proteomes" id="UP001296873"/>
    </source>
</evidence>
<proteinExistence type="predicted"/>
<feature type="region of interest" description="Disordered" evidence="1">
    <location>
        <begin position="161"/>
        <end position="189"/>
    </location>
</feature>
<evidence type="ECO:0000313" key="2">
    <source>
        <dbReference type="EMBL" id="MBK1669028.1"/>
    </source>
</evidence>
<sequence>MTDTTATHSDVAVAAESRTPTAYSETQSEQAQCLIASTADPRSLRSMIRLRLSDGLEAAVREELEAIQRDNAPASYEQILESLQLMAERKGVDLPSEKALEMDLRVLHTLPADLFKRAFVIVWAEHKWPRMPEVGDFVAAVRDELAERRTKRRRAEGVLKAIEEVRSEPPPGPPPTAEQWSRLRAALGV</sequence>
<accession>A0ABS1DFK8</accession>
<name>A0ABS1DFK8_9PROT</name>
<evidence type="ECO:0000256" key="1">
    <source>
        <dbReference type="SAM" id="MobiDB-lite"/>
    </source>
</evidence>
<protein>
    <submittedName>
        <fullName evidence="2">Uncharacterized protein</fullName>
    </submittedName>
</protein>
<dbReference type="EMBL" id="NRRL01000036">
    <property type="protein sequence ID" value="MBK1669028.1"/>
    <property type="molecule type" value="Genomic_DNA"/>
</dbReference>
<dbReference type="Proteomes" id="UP001296873">
    <property type="component" value="Unassembled WGS sequence"/>
</dbReference>